<protein>
    <recommendedName>
        <fullName evidence="1">General transcription factor IIH subunit 3</fullName>
    </recommendedName>
    <alternativeName>
        <fullName evidence="1">General transcription factor IIH polypeptide 3</fullName>
    </alternativeName>
</protein>
<evidence type="ECO:0000313" key="3">
    <source>
        <dbReference type="Proteomes" id="UP000230423"/>
    </source>
</evidence>
<dbReference type="GO" id="GO:0000439">
    <property type="term" value="C:transcription factor TFIIH core complex"/>
    <property type="evidence" value="ECO:0007669"/>
    <property type="project" value="UniProtKB-UniRule"/>
</dbReference>
<keyword evidence="1" id="KW-0804">Transcription</keyword>
<sequence length="68" mass="7401">HYNKSAMTTLSLLVEGSACAWGRLAIAHGSETINDVIRALISFANAHLSMSALNQLLLFAFANKIKKR</sequence>
<dbReference type="Pfam" id="PF03850">
    <property type="entry name" value="Tfb4"/>
    <property type="match status" value="1"/>
</dbReference>
<evidence type="ECO:0000313" key="2">
    <source>
        <dbReference type="EMBL" id="PIO56065.1"/>
    </source>
</evidence>
<evidence type="ECO:0000256" key="1">
    <source>
        <dbReference type="RuleBase" id="RU368090"/>
    </source>
</evidence>
<keyword evidence="1" id="KW-0805">Transcription regulation</keyword>
<dbReference type="AlphaFoldDB" id="A0A2G9TDN3"/>
<dbReference type="GO" id="GO:0008270">
    <property type="term" value="F:zinc ion binding"/>
    <property type="evidence" value="ECO:0007669"/>
    <property type="project" value="UniProtKB-KW"/>
</dbReference>
<dbReference type="EMBL" id="KZ383102">
    <property type="protein sequence ID" value="PIO56065.1"/>
    <property type="molecule type" value="Genomic_DNA"/>
</dbReference>
<organism evidence="2 3">
    <name type="scientific">Teladorsagia circumcincta</name>
    <name type="common">Brown stomach worm</name>
    <name type="synonym">Ostertagia circumcincta</name>
    <dbReference type="NCBI Taxonomy" id="45464"/>
    <lineage>
        <taxon>Eukaryota</taxon>
        <taxon>Metazoa</taxon>
        <taxon>Ecdysozoa</taxon>
        <taxon>Nematoda</taxon>
        <taxon>Chromadorea</taxon>
        <taxon>Rhabditida</taxon>
        <taxon>Rhabditina</taxon>
        <taxon>Rhabditomorpha</taxon>
        <taxon>Strongyloidea</taxon>
        <taxon>Trichostrongylidae</taxon>
        <taxon>Teladorsagia</taxon>
    </lineage>
</organism>
<accession>A0A2G9TDN3</accession>
<keyword evidence="1" id="KW-0863">Zinc-finger</keyword>
<comment type="subcellular location">
    <subcellularLocation>
        <location evidence="1">Nucleus</location>
    </subcellularLocation>
</comment>
<dbReference type="Gene3D" id="3.40.50.410">
    <property type="entry name" value="von Willebrand factor, type A domain"/>
    <property type="match status" value="1"/>
</dbReference>
<keyword evidence="1" id="KW-0539">Nucleus</keyword>
<comment type="function">
    <text evidence="1">Component of the general transcription and DNA repair factor IIH (TFIIH) core complex, which is involved in general and transcription-coupled nucleotide excision repair (NER) of damaged DNA and, when complexed to CAK, in RNA transcription by RNA polymerase II. In NER, TFIIH acts by opening DNA around the lesion to allow the excision of the damaged oligonucleotide and its replacement by a new DNA fragment. In transcription, TFIIH has an essential role in transcription initiation. When the pre-initiation complex (PIC) has been established, TFIIH is required for promoter opening and promoter escape. Phosphorylation of the C-terminal tail (CTD) of the largest subunit of RNA polymerase II by the kinase module CAK controls the initiation of transcription.</text>
</comment>
<dbReference type="Proteomes" id="UP000230423">
    <property type="component" value="Unassembled WGS sequence"/>
</dbReference>
<comment type="subunit">
    <text evidence="1">Part of a TFIID-containing RNA polymerase II pre-initiation complex that is composed of TBP and at least GTF2A1, GTF2A2, GTF2E1, GTF2E2, GTF2F1, GTF2H2, GTF2H3, GTF2H4, GTF2H5, GTF2B, TCEA1, ERCC2, ERCC3, TAF1, TAF2, TAF3, TAF4, TAF5, TAF6, TAF7, TAF8, TAF9, TAF10, TAF11, TAF12 and TAF13. Component of the 7-subunit TFIIH core complex composed of XPB/ERCC3, XPD/ERCC2, GTF2H1, GTF2H2, GTF2H3, GTF2H4 and GTF2H5, which is active in NER. The core complex associates with the 3-subunit CDK-activating kinase (CAK) module composed of CCNH/cyclin H, CDK7 and MNAT1 to form the 10-subunit holoenzyme (holo-TFIIH) active in transcription. Interacts with RARA; the interaction requires prior phosphorylation of RARA on 'Ser-369' which then enhances interaction of RARA with CDK7.</text>
</comment>
<keyword evidence="3" id="KW-1185">Reference proteome</keyword>
<dbReference type="InterPro" id="IPR004600">
    <property type="entry name" value="TFIIH_Tfb4/GTF2H3"/>
</dbReference>
<gene>
    <name evidence="2" type="ORF">TELCIR_22541</name>
</gene>
<dbReference type="GO" id="GO:0006355">
    <property type="term" value="P:regulation of DNA-templated transcription"/>
    <property type="evidence" value="ECO:0007669"/>
    <property type="project" value="InterPro"/>
</dbReference>
<name>A0A2G9TDN3_TELCI</name>
<feature type="non-terminal residue" evidence="2">
    <location>
        <position position="68"/>
    </location>
</feature>
<keyword evidence="1" id="KW-0227">DNA damage</keyword>
<reference evidence="2 3" key="1">
    <citation type="submission" date="2015-09" db="EMBL/GenBank/DDBJ databases">
        <title>Draft genome of the parasitic nematode Teladorsagia circumcincta isolate WARC Sus (inbred).</title>
        <authorList>
            <person name="Mitreva M."/>
        </authorList>
    </citation>
    <scope>NUCLEOTIDE SEQUENCE [LARGE SCALE GENOMIC DNA]</scope>
    <source>
        <strain evidence="2 3">S</strain>
    </source>
</reference>
<dbReference type="OrthoDB" id="17307at2759"/>
<dbReference type="InterPro" id="IPR036465">
    <property type="entry name" value="vWFA_dom_sf"/>
</dbReference>
<keyword evidence="1" id="KW-0862">Zinc</keyword>
<feature type="non-terminal residue" evidence="2">
    <location>
        <position position="1"/>
    </location>
</feature>
<comment type="similarity">
    <text evidence="1">Belongs to the TFB4 family.</text>
</comment>
<keyword evidence="1" id="KW-0234">DNA repair</keyword>
<keyword evidence="1" id="KW-0479">Metal-binding</keyword>
<proteinExistence type="inferred from homology"/>
<dbReference type="GO" id="GO:0005675">
    <property type="term" value="C:transcription factor TFIIH holo complex"/>
    <property type="evidence" value="ECO:0007669"/>
    <property type="project" value="UniProtKB-UniRule"/>
</dbReference>
<dbReference type="GO" id="GO:0006289">
    <property type="term" value="P:nucleotide-excision repair"/>
    <property type="evidence" value="ECO:0007669"/>
    <property type="project" value="UniProtKB-UniRule"/>
</dbReference>